<dbReference type="OrthoDB" id="27483at2759"/>
<reference evidence="1" key="1">
    <citation type="submission" date="2021-02" db="EMBL/GenBank/DDBJ databases">
        <authorList>
            <person name="Dougan E. K."/>
            <person name="Rhodes N."/>
            <person name="Thang M."/>
            <person name="Chan C."/>
        </authorList>
    </citation>
    <scope>NUCLEOTIDE SEQUENCE</scope>
</reference>
<name>A0A812T115_9DINO</name>
<protein>
    <recommendedName>
        <fullName evidence="3">Fe2OG dioxygenase domain-containing protein</fullName>
    </recommendedName>
</protein>
<gene>
    <name evidence="1" type="ORF">SNAT2548_LOCUS28492</name>
</gene>
<evidence type="ECO:0000313" key="1">
    <source>
        <dbReference type="EMBL" id="CAE7508737.1"/>
    </source>
</evidence>
<dbReference type="PANTHER" id="PTHR33099">
    <property type="entry name" value="FE2OG DIOXYGENASE DOMAIN-CONTAINING PROTEIN"/>
    <property type="match status" value="1"/>
</dbReference>
<comment type="caution">
    <text evidence="1">The sequence shown here is derived from an EMBL/GenBank/DDBJ whole genome shotgun (WGS) entry which is preliminary data.</text>
</comment>
<dbReference type="PANTHER" id="PTHR33099:SF7">
    <property type="entry name" value="MYND-TYPE DOMAIN-CONTAINING PROTEIN"/>
    <property type="match status" value="1"/>
</dbReference>
<sequence length="220" mass="24411">MLDSLDGLPSPHFAAGCTGAIALTSGLEGLTSLRSSDIEMLLEKCQQAPCGKGEKTVVDVSVRRVMQTVEVGVQWPELPSVLQEVEQQLFPGTVLRAELDKLLIYRPGDFFKEHRDSKRYDDHVATLVAIADCFHTGGAVVFYEDGREVARWEGGGGSWCCWLTSSKHEIEPVLEGYRVVATYKILAAPSENQIFPERFALQLSECMPAIRALLEERHFV</sequence>
<organism evidence="1 2">
    <name type="scientific">Symbiodinium natans</name>
    <dbReference type="NCBI Taxonomy" id="878477"/>
    <lineage>
        <taxon>Eukaryota</taxon>
        <taxon>Sar</taxon>
        <taxon>Alveolata</taxon>
        <taxon>Dinophyceae</taxon>
        <taxon>Suessiales</taxon>
        <taxon>Symbiodiniaceae</taxon>
        <taxon>Symbiodinium</taxon>
    </lineage>
</organism>
<accession>A0A812T115</accession>
<evidence type="ECO:0000313" key="2">
    <source>
        <dbReference type="Proteomes" id="UP000604046"/>
    </source>
</evidence>
<evidence type="ECO:0008006" key="3">
    <source>
        <dbReference type="Google" id="ProtNLM"/>
    </source>
</evidence>
<dbReference type="Proteomes" id="UP000604046">
    <property type="component" value="Unassembled WGS sequence"/>
</dbReference>
<keyword evidence="2" id="KW-1185">Reference proteome</keyword>
<proteinExistence type="predicted"/>
<dbReference type="AlphaFoldDB" id="A0A812T115"/>
<dbReference type="EMBL" id="CAJNDS010002518">
    <property type="protein sequence ID" value="CAE7508737.1"/>
    <property type="molecule type" value="Genomic_DNA"/>
</dbReference>
<dbReference type="Gene3D" id="2.60.120.620">
    <property type="entry name" value="q2cbj1_9rhob like domain"/>
    <property type="match status" value="1"/>
</dbReference>